<evidence type="ECO:0000259" key="2">
    <source>
        <dbReference type="Pfam" id="PF16747"/>
    </source>
</evidence>
<keyword evidence="1" id="KW-0732">Signal</keyword>
<feature type="signal peptide" evidence="1">
    <location>
        <begin position="1"/>
        <end position="19"/>
    </location>
</feature>
<dbReference type="Proteomes" id="UP000254107">
    <property type="component" value="Unassembled WGS sequence"/>
</dbReference>
<evidence type="ECO:0000313" key="3">
    <source>
        <dbReference type="EMBL" id="STY98855.1"/>
    </source>
</evidence>
<name>A0A378QDJ1_MORLA</name>
<protein>
    <recommendedName>
        <fullName evidence="2">Surface-adhesin protein E-like domain-containing protein</fullName>
    </recommendedName>
</protein>
<dbReference type="InterPro" id="IPR031939">
    <property type="entry name" value="Adhesin_E-like"/>
</dbReference>
<accession>A0A378QDJ1</accession>
<dbReference type="GeneID" id="302268897"/>
<proteinExistence type="predicted"/>
<feature type="domain" description="Surface-adhesin protein E-like" evidence="2">
    <location>
        <begin position="22"/>
        <end position="143"/>
    </location>
</feature>
<evidence type="ECO:0000256" key="1">
    <source>
        <dbReference type="SAM" id="SignalP"/>
    </source>
</evidence>
<sequence length="154" mass="17426">MKKLVLASLILASGQMAVGANWVPTGVSSNVNKETIEIDFESISAYYFNSYDKSSYYVTAWIKMNYPTAQKLKDGRLYRQTKELWYVDCLGKRITRGDVAVYTSNGNLVDSYQNSYVSTYSSSNWDKVIPDTVGDGLSKAICNFYDFKSTYQTK</sequence>
<keyword evidence="4" id="KW-1185">Reference proteome</keyword>
<dbReference type="RefSeq" id="WP_115246955.1">
    <property type="nucleotide sequence ID" value="NZ_UGQC01000001.1"/>
</dbReference>
<dbReference type="AlphaFoldDB" id="A0A378QDJ1"/>
<dbReference type="EMBL" id="UGQC01000001">
    <property type="protein sequence ID" value="STY98855.1"/>
    <property type="molecule type" value="Genomic_DNA"/>
</dbReference>
<feature type="chain" id="PRO_5016598657" description="Surface-adhesin protein E-like domain-containing protein" evidence="1">
    <location>
        <begin position="20"/>
        <end position="154"/>
    </location>
</feature>
<reference evidence="3 4" key="1">
    <citation type="submission" date="2018-06" db="EMBL/GenBank/DDBJ databases">
        <authorList>
            <consortium name="Pathogen Informatics"/>
            <person name="Doyle S."/>
        </authorList>
    </citation>
    <scope>NUCLEOTIDE SEQUENCE [LARGE SCALE GENOMIC DNA]</scope>
    <source>
        <strain evidence="3 4">NCTC7911</strain>
    </source>
</reference>
<organism evidence="3 4">
    <name type="scientific">Moraxella lacunata</name>
    <dbReference type="NCBI Taxonomy" id="477"/>
    <lineage>
        <taxon>Bacteria</taxon>
        <taxon>Pseudomonadati</taxon>
        <taxon>Pseudomonadota</taxon>
        <taxon>Gammaproteobacteria</taxon>
        <taxon>Moraxellales</taxon>
        <taxon>Moraxellaceae</taxon>
        <taxon>Moraxella</taxon>
    </lineage>
</organism>
<gene>
    <name evidence="3" type="ORF">NCTC7911_00221</name>
</gene>
<dbReference type="Pfam" id="PF16747">
    <property type="entry name" value="Adhesin_E"/>
    <property type="match status" value="1"/>
</dbReference>
<evidence type="ECO:0000313" key="4">
    <source>
        <dbReference type="Proteomes" id="UP000254107"/>
    </source>
</evidence>